<accession>A0A8T2A519</accession>
<dbReference type="Pfam" id="PF12146">
    <property type="entry name" value="Hydrolase_4"/>
    <property type="match status" value="1"/>
</dbReference>
<reference evidence="2 3" key="1">
    <citation type="submission" date="2020-12" db="EMBL/GenBank/DDBJ databases">
        <title>Concerted genomic and epigenomic changes stabilize Arabidopsis allopolyploids.</title>
        <authorList>
            <person name="Chen Z."/>
        </authorList>
    </citation>
    <scope>NUCLEOTIDE SEQUENCE [LARGE SCALE GENOMIC DNA]</scope>
    <source>
        <strain evidence="2">As9502</strain>
        <tissue evidence="2">Leaf</tissue>
    </source>
</reference>
<dbReference type="InterPro" id="IPR022742">
    <property type="entry name" value="Hydrolase_4"/>
</dbReference>
<gene>
    <name evidence="2" type="ORF">ISN44_As10g032690</name>
</gene>
<name>A0A8T2A519_ARASU</name>
<feature type="domain" description="Serine aminopeptidase S33" evidence="1">
    <location>
        <begin position="28"/>
        <end position="310"/>
    </location>
</feature>
<keyword evidence="2" id="KW-0031">Aminopeptidase</keyword>
<keyword evidence="3" id="KW-1185">Reference proteome</keyword>
<evidence type="ECO:0000313" key="2">
    <source>
        <dbReference type="EMBL" id="KAG7566749.1"/>
    </source>
</evidence>
<protein>
    <submittedName>
        <fullName evidence="2">Serine aminopeptidase S33</fullName>
    </submittedName>
</protein>
<keyword evidence="2" id="KW-0645">Protease</keyword>
<evidence type="ECO:0000313" key="3">
    <source>
        <dbReference type="Proteomes" id="UP000694251"/>
    </source>
</evidence>
<organism evidence="2 3">
    <name type="scientific">Arabidopsis suecica</name>
    <name type="common">Swedish thale-cress</name>
    <name type="synonym">Cardaminopsis suecica</name>
    <dbReference type="NCBI Taxonomy" id="45249"/>
    <lineage>
        <taxon>Eukaryota</taxon>
        <taxon>Viridiplantae</taxon>
        <taxon>Streptophyta</taxon>
        <taxon>Embryophyta</taxon>
        <taxon>Tracheophyta</taxon>
        <taxon>Spermatophyta</taxon>
        <taxon>Magnoliopsida</taxon>
        <taxon>eudicotyledons</taxon>
        <taxon>Gunneridae</taxon>
        <taxon>Pentapetalae</taxon>
        <taxon>rosids</taxon>
        <taxon>malvids</taxon>
        <taxon>Brassicales</taxon>
        <taxon>Brassicaceae</taxon>
        <taxon>Camelineae</taxon>
        <taxon>Arabidopsis</taxon>
    </lineage>
</organism>
<dbReference type="GO" id="GO:0004177">
    <property type="term" value="F:aminopeptidase activity"/>
    <property type="evidence" value="ECO:0007669"/>
    <property type="project" value="UniProtKB-KW"/>
</dbReference>
<dbReference type="AlphaFoldDB" id="A0A8T2A519"/>
<dbReference type="PANTHER" id="PTHR11614">
    <property type="entry name" value="PHOSPHOLIPASE-RELATED"/>
    <property type="match status" value="1"/>
</dbReference>
<comment type="caution">
    <text evidence="2">The sequence shown here is derived from an EMBL/GenBank/DDBJ whole genome shotgun (WGS) entry which is preliminary data.</text>
</comment>
<evidence type="ECO:0000259" key="1">
    <source>
        <dbReference type="Pfam" id="PF12146"/>
    </source>
</evidence>
<dbReference type="OrthoDB" id="2498029at2759"/>
<keyword evidence="2" id="KW-0378">Hydrolase</keyword>
<dbReference type="InterPro" id="IPR051044">
    <property type="entry name" value="MAG_DAG_Lipase"/>
</dbReference>
<dbReference type="Proteomes" id="UP000694251">
    <property type="component" value="Chromosome 10"/>
</dbReference>
<proteinExistence type="predicted"/>
<dbReference type="EMBL" id="JAEFBJ010000010">
    <property type="protein sequence ID" value="KAG7566749.1"/>
    <property type="molecule type" value="Genomic_DNA"/>
</dbReference>
<sequence length="385" mass="43400">MLLLYTQEYVKNSRGVELFACRWVPSSSPRALVFLCHGYGMECSSFMRECGIRLASAGYAVFGMDYEGHGRSKGARCYIKKFSNIVNDCYDYYTTISAQEEYKEKGRFLYGESMGGAVALLLHKKDPSFWNGALLVAPMCKVTFLLLFINEPLQLIKLRHKSISFRYNLIINVFISCVCEQISEKVKPHPVVINLLTRVEDIIPKWKIVPTKDVIDAAFKDPIKREEIRNNKLIYQDKPRLKTALEMLRTSMDLEDTLHEITLPFFVLHGEADIVTDPEISKALFEKASTRDKTIKLYPGMWHGLTSGEPDANVDLVFADIVNWLDARTGDSASLTVTPIHDFTSNVQKVVDGVSNGQGKSKRPQASLLCGLNGGGRRLVHRSSM</sequence>